<evidence type="ECO:0000313" key="1">
    <source>
        <dbReference type="EMBL" id="MBX39094.1"/>
    </source>
</evidence>
<dbReference type="AlphaFoldDB" id="A0A2P2N9F5"/>
<proteinExistence type="predicted"/>
<dbReference type="EMBL" id="GGEC01058610">
    <property type="protein sequence ID" value="MBX39094.1"/>
    <property type="molecule type" value="Transcribed_RNA"/>
</dbReference>
<sequence length="83" mass="9057">MCREGDVATLKNATWQAIAKLPADMGNVAYLAAWHGNLLVIGLEELGGSLVAHLLDMDTCKWTKVNTPRQYSGHVQTGCFLEI</sequence>
<accession>A0A2P2N9F5</accession>
<dbReference type="InterPro" id="IPR011043">
    <property type="entry name" value="Gal_Oxase/kelch_b-propeller"/>
</dbReference>
<reference evidence="1" key="1">
    <citation type="submission" date="2018-02" db="EMBL/GenBank/DDBJ databases">
        <title>Rhizophora mucronata_Transcriptome.</title>
        <authorList>
            <person name="Meera S.P."/>
            <person name="Sreeshan A."/>
            <person name="Augustine A."/>
        </authorList>
    </citation>
    <scope>NUCLEOTIDE SEQUENCE</scope>
    <source>
        <tissue evidence="1">Leaf</tissue>
    </source>
</reference>
<name>A0A2P2N9F5_RHIMU</name>
<dbReference type="SUPFAM" id="SSF50965">
    <property type="entry name" value="Galactose oxidase, central domain"/>
    <property type="match status" value="1"/>
</dbReference>
<protein>
    <submittedName>
        <fullName evidence="1">Uncharacterized protein</fullName>
    </submittedName>
</protein>
<organism evidence="1">
    <name type="scientific">Rhizophora mucronata</name>
    <name type="common">Asiatic mangrove</name>
    <dbReference type="NCBI Taxonomy" id="61149"/>
    <lineage>
        <taxon>Eukaryota</taxon>
        <taxon>Viridiplantae</taxon>
        <taxon>Streptophyta</taxon>
        <taxon>Embryophyta</taxon>
        <taxon>Tracheophyta</taxon>
        <taxon>Spermatophyta</taxon>
        <taxon>Magnoliopsida</taxon>
        <taxon>eudicotyledons</taxon>
        <taxon>Gunneridae</taxon>
        <taxon>Pentapetalae</taxon>
        <taxon>rosids</taxon>
        <taxon>fabids</taxon>
        <taxon>Malpighiales</taxon>
        <taxon>Rhizophoraceae</taxon>
        <taxon>Rhizophora</taxon>
    </lineage>
</organism>